<dbReference type="Pfam" id="PF01551">
    <property type="entry name" value="Peptidase_M23"/>
    <property type="match status" value="1"/>
</dbReference>
<evidence type="ECO:0000256" key="2">
    <source>
        <dbReference type="SAM" id="MobiDB-lite"/>
    </source>
</evidence>
<reference evidence="5" key="1">
    <citation type="submission" date="2019-11" db="EMBL/GenBank/DDBJ databases">
        <authorList>
            <person name="Feng L."/>
        </authorList>
    </citation>
    <scope>NUCLEOTIDE SEQUENCE</scope>
    <source>
        <strain evidence="5">AundefinedLFYP135</strain>
    </source>
</reference>
<organism evidence="5">
    <name type="scientific">uncultured Anaerotruncus sp</name>
    <dbReference type="NCBI Taxonomy" id="905011"/>
    <lineage>
        <taxon>Bacteria</taxon>
        <taxon>Bacillati</taxon>
        <taxon>Bacillota</taxon>
        <taxon>Clostridia</taxon>
        <taxon>Eubacteriales</taxon>
        <taxon>Oscillospiraceae</taxon>
        <taxon>Anaerotruncus</taxon>
        <taxon>environmental samples</taxon>
    </lineage>
</organism>
<dbReference type="InterPro" id="IPR011055">
    <property type="entry name" value="Dup_hybrid_motif"/>
</dbReference>
<keyword evidence="3" id="KW-0472">Membrane</keyword>
<dbReference type="EMBL" id="CACRSL010000003">
    <property type="protein sequence ID" value="VYS91952.1"/>
    <property type="molecule type" value="Genomic_DNA"/>
</dbReference>
<dbReference type="PANTHER" id="PTHR21666">
    <property type="entry name" value="PEPTIDASE-RELATED"/>
    <property type="match status" value="1"/>
</dbReference>
<dbReference type="SUPFAM" id="SSF51261">
    <property type="entry name" value="Duplicated hybrid motif"/>
    <property type="match status" value="1"/>
</dbReference>
<feature type="region of interest" description="Disordered" evidence="2">
    <location>
        <begin position="1"/>
        <end position="22"/>
    </location>
</feature>
<proteinExistence type="predicted"/>
<dbReference type="AlphaFoldDB" id="A0A6N2SFC4"/>
<dbReference type="Gene3D" id="2.70.70.10">
    <property type="entry name" value="Glucose Permease (Domain IIA)"/>
    <property type="match status" value="1"/>
</dbReference>
<feature type="region of interest" description="Disordered" evidence="2">
    <location>
        <begin position="100"/>
        <end position="215"/>
    </location>
</feature>
<keyword evidence="3" id="KW-1133">Transmembrane helix</keyword>
<dbReference type="CDD" id="cd12797">
    <property type="entry name" value="M23_peptidase"/>
    <property type="match status" value="1"/>
</dbReference>
<dbReference type="InterPro" id="IPR050570">
    <property type="entry name" value="Cell_wall_metabolism_enzyme"/>
</dbReference>
<feature type="compositionally biased region" description="Basic residues" evidence="2">
    <location>
        <begin position="7"/>
        <end position="17"/>
    </location>
</feature>
<dbReference type="PANTHER" id="PTHR21666:SF289">
    <property type="entry name" value="L-ALA--D-GLU ENDOPEPTIDASE"/>
    <property type="match status" value="1"/>
</dbReference>
<keyword evidence="1" id="KW-0732">Signal</keyword>
<accession>A0A6N2SFC4</accession>
<sequence>MMDRRRSYYPRNRRQNRKPPDPIPVVLMVQMGFCIALLMGAFLAARINPDFTLEARETVARMSEESVDFPALWQKARQYGPENFQYDYVSKLFSGIVPVESPQSTQSQPEPAPSMASQPEEPASGSESQPMVLPYAADPSSLDMGDESDTEDEGLPTSAGRPGEGEVLTPEPDASSLPGFGLPEGENSSSSEPVLDGKGGWNPVSWKDKNERMEPPEGMTLAPVMVSAKLATPVSGTVTSLFGYRLHPLTDNLDFHTGMDIAAPTGTPIKAVLPGRVVETGESAILGNYLVIDHGGGLKTTYGHCSALIAQEGMNLRQGERVALVGSTGISTGPHLHFEVEAGGLTADPAWLFQEDLVQ</sequence>
<dbReference type="GO" id="GO:0004222">
    <property type="term" value="F:metalloendopeptidase activity"/>
    <property type="evidence" value="ECO:0007669"/>
    <property type="project" value="TreeGrafter"/>
</dbReference>
<protein>
    <submittedName>
        <fullName evidence="5">Murein DD-endopeptidase MepM</fullName>
        <ecNumber evidence="5">3.4.24.-</ecNumber>
    </submittedName>
</protein>
<keyword evidence="3" id="KW-0812">Transmembrane</keyword>
<keyword evidence="5" id="KW-0378">Hydrolase</keyword>
<evidence type="ECO:0000259" key="4">
    <source>
        <dbReference type="Pfam" id="PF01551"/>
    </source>
</evidence>
<gene>
    <name evidence="5" type="primary">mepM_2</name>
    <name evidence="5" type="ORF">AULFYP135_00915</name>
</gene>
<feature type="domain" description="M23ase beta-sheet core" evidence="4">
    <location>
        <begin position="255"/>
        <end position="349"/>
    </location>
</feature>
<evidence type="ECO:0000256" key="3">
    <source>
        <dbReference type="SAM" id="Phobius"/>
    </source>
</evidence>
<feature type="transmembrane region" description="Helical" evidence="3">
    <location>
        <begin position="21"/>
        <end position="45"/>
    </location>
</feature>
<dbReference type="EC" id="3.4.24.-" evidence="5"/>
<evidence type="ECO:0000313" key="5">
    <source>
        <dbReference type="EMBL" id="VYS91952.1"/>
    </source>
</evidence>
<dbReference type="InterPro" id="IPR016047">
    <property type="entry name" value="M23ase_b-sheet_dom"/>
</dbReference>
<name>A0A6N2SFC4_9FIRM</name>
<feature type="compositionally biased region" description="Acidic residues" evidence="2">
    <location>
        <begin position="144"/>
        <end position="154"/>
    </location>
</feature>
<evidence type="ECO:0000256" key="1">
    <source>
        <dbReference type="ARBA" id="ARBA00022729"/>
    </source>
</evidence>
<feature type="compositionally biased region" description="Basic and acidic residues" evidence="2">
    <location>
        <begin position="206"/>
        <end position="215"/>
    </location>
</feature>